<dbReference type="EMBL" id="JACVXB010000001">
    <property type="protein sequence ID" value="MBD0830933.1"/>
    <property type="molecule type" value="Genomic_DNA"/>
</dbReference>
<protein>
    <submittedName>
        <fullName evidence="4">T9SS type A sorting domain-containing protein</fullName>
    </submittedName>
</protein>
<dbReference type="RefSeq" id="WP_188228715.1">
    <property type="nucleotide sequence ID" value="NZ_JACVXB010000001.1"/>
</dbReference>
<keyword evidence="5" id="KW-1185">Reference proteome</keyword>
<evidence type="ECO:0000256" key="2">
    <source>
        <dbReference type="SAM" id="SignalP"/>
    </source>
</evidence>
<reference evidence="4 5" key="1">
    <citation type="submission" date="2020-09" db="EMBL/GenBank/DDBJ databases">
        <title>TT11 complete genome.</title>
        <authorList>
            <person name="Wu Z."/>
        </authorList>
    </citation>
    <scope>NUCLEOTIDE SEQUENCE [LARGE SCALE GENOMIC DNA]</scope>
    <source>
        <strain evidence="4 5">TT11</strain>
    </source>
</reference>
<evidence type="ECO:0000259" key="3">
    <source>
        <dbReference type="Pfam" id="PF18962"/>
    </source>
</evidence>
<accession>A0A8J6PYD4</accession>
<evidence type="ECO:0000256" key="1">
    <source>
        <dbReference type="ARBA" id="ARBA00022729"/>
    </source>
</evidence>
<evidence type="ECO:0000313" key="5">
    <source>
        <dbReference type="Proteomes" id="UP000600588"/>
    </source>
</evidence>
<proteinExistence type="predicted"/>
<dbReference type="InterPro" id="IPR026444">
    <property type="entry name" value="Secre_tail"/>
</dbReference>
<keyword evidence="1 2" id="KW-0732">Signal</keyword>
<gene>
    <name evidence="4" type="ORF">ICJ83_02200</name>
</gene>
<evidence type="ECO:0000313" key="4">
    <source>
        <dbReference type="EMBL" id="MBD0830933.1"/>
    </source>
</evidence>
<feature type="chain" id="PRO_5035148294" evidence="2">
    <location>
        <begin position="24"/>
        <end position="113"/>
    </location>
</feature>
<comment type="caution">
    <text evidence="4">The sequence shown here is derived from an EMBL/GenBank/DDBJ whole genome shotgun (WGS) entry which is preliminary data.</text>
</comment>
<name>A0A8J6PYD4_9FLAO</name>
<feature type="signal peptide" evidence="2">
    <location>
        <begin position="1"/>
        <end position="23"/>
    </location>
</feature>
<dbReference type="AlphaFoldDB" id="A0A8J6PYD4"/>
<dbReference type="NCBIfam" id="TIGR04183">
    <property type="entry name" value="Por_Secre_tail"/>
    <property type="match status" value="1"/>
</dbReference>
<feature type="domain" description="Secretion system C-terminal sorting" evidence="3">
    <location>
        <begin position="41"/>
        <end position="112"/>
    </location>
</feature>
<dbReference type="Pfam" id="PF18962">
    <property type="entry name" value="Por_Secre_tail"/>
    <property type="match status" value="1"/>
</dbReference>
<organism evidence="4 5">
    <name type="scientific">Aestuariibaculum sediminum</name>
    <dbReference type="NCBI Taxonomy" id="2770637"/>
    <lineage>
        <taxon>Bacteria</taxon>
        <taxon>Pseudomonadati</taxon>
        <taxon>Bacteroidota</taxon>
        <taxon>Flavobacteriia</taxon>
        <taxon>Flavobacteriales</taxon>
        <taxon>Flavobacteriaceae</taxon>
    </lineage>
</organism>
<sequence length="113" mass="13105">MRKNYLIALFLFLALSFSSFTFGQDGVNRNPIQETIEQLSIYPNPVTNGKTYIYITTKHNLTKKIEFFDVLGKRIFTTMLTGKELNISNFNKGVYIIKVTENNMSETRKLVIR</sequence>
<dbReference type="Proteomes" id="UP000600588">
    <property type="component" value="Unassembled WGS sequence"/>
</dbReference>